<proteinExistence type="predicted"/>
<dbReference type="Proteomes" id="UP001458880">
    <property type="component" value="Unassembled WGS sequence"/>
</dbReference>
<protein>
    <submittedName>
        <fullName evidence="1">Uncharacterized protein</fullName>
    </submittedName>
</protein>
<gene>
    <name evidence="1" type="ORF">QE152_g36846</name>
</gene>
<sequence length="77" mass="8859">MAEVTRKEVELIKKEEAKLEPFEIIMFRRTVTINLKLALTMVDGNDTPNEFDNNEADDVDDRGAYANRDIIVNNLTM</sequence>
<organism evidence="1 2">
    <name type="scientific">Popillia japonica</name>
    <name type="common">Japanese beetle</name>
    <dbReference type="NCBI Taxonomy" id="7064"/>
    <lineage>
        <taxon>Eukaryota</taxon>
        <taxon>Metazoa</taxon>
        <taxon>Ecdysozoa</taxon>
        <taxon>Arthropoda</taxon>
        <taxon>Hexapoda</taxon>
        <taxon>Insecta</taxon>
        <taxon>Pterygota</taxon>
        <taxon>Neoptera</taxon>
        <taxon>Endopterygota</taxon>
        <taxon>Coleoptera</taxon>
        <taxon>Polyphaga</taxon>
        <taxon>Scarabaeiformia</taxon>
        <taxon>Scarabaeidae</taxon>
        <taxon>Rutelinae</taxon>
        <taxon>Popillia</taxon>
    </lineage>
</organism>
<evidence type="ECO:0000313" key="2">
    <source>
        <dbReference type="Proteomes" id="UP001458880"/>
    </source>
</evidence>
<dbReference type="EMBL" id="JASPKY010000676">
    <property type="protein sequence ID" value="KAK9686902.1"/>
    <property type="molecule type" value="Genomic_DNA"/>
</dbReference>
<name>A0AAW1ICC8_POPJA</name>
<evidence type="ECO:0000313" key="1">
    <source>
        <dbReference type="EMBL" id="KAK9686902.1"/>
    </source>
</evidence>
<dbReference type="AlphaFoldDB" id="A0AAW1ICC8"/>
<keyword evidence="2" id="KW-1185">Reference proteome</keyword>
<reference evidence="1 2" key="1">
    <citation type="journal article" date="2024" name="BMC Genomics">
        <title>De novo assembly and annotation of Popillia japonica's genome with initial clues to its potential as an invasive pest.</title>
        <authorList>
            <person name="Cucini C."/>
            <person name="Boschi S."/>
            <person name="Funari R."/>
            <person name="Cardaioli E."/>
            <person name="Iannotti N."/>
            <person name="Marturano G."/>
            <person name="Paoli F."/>
            <person name="Bruttini M."/>
            <person name="Carapelli A."/>
            <person name="Frati F."/>
            <person name="Nardi F."/>
        </authorList>
    </citation>
    <scope>NUCLEOTIDE SEQUENCE [LARGE SCALE GENOMIC DNA]</scope>
    <source>
        <strain evidence="1">DMR45628</strain>
    </source>
</reference>
<accession>A0AAW1ICC8</accession>
<comment type="caution">
    <text evidence="1">The sequence shown here is derived from an EMBL/GenBank/DDBJ whole genome shotgun (WGS) entry which is preliminary data.</text>
</comment>